<feature type="compositionally biased region" description="Basic and acidic residues" evidence="1">
    <location>
        <begin position="7"/>
        <end position="16"/>
    </location>
</feature>
<accession>A0AAV9Z8Q3</accession>
<sequence length="186" mass="19453">MALAVCKKKEVTESVPKKRGRPRKNVPLSVAPSQAPTGTASTSAQPPAAFFAPYNTNQPVPTNPASTSGSAPSGTAFYADMHRSEEQAQSTAKLDSKPECTAGEIVLIREVCKFHLEGEGMVWLGAYNAGDEAFRLTRVAGGGASAADRSREVEDRFREFPALGGELGVIGSAGGRVDDATGPDND</sequence>
<evidence type="ECO:0000313" key="2">
    <source>
        <dbReference type="EMBL" id="KAK6974675.1"/>
    </source>
</evidence>
<dbReference type="EMBL" id="JAWWNJ010000181">
    <property type="protein sequence ID" value="KAK6974675.1"/>
    <property type="molecule type" value="Genomic_DNA"/>
</dbReference>
<gene>
    <name evidence="2" type="ORF">R3P38DRAFT_2811693</name>
</gene>
<proteinExistence type="predicted"/>
<reference evidence="2 3" key="1">
    <citation type="journal article" date="2024" name="J Genomics">
        <title>Draft genome sequencing and assembly of Favolaschia claudopus CIRM-BRFM 2984 isolated from oak limbs.</title>
        <authorList>
            <person name="Navarro D."/>
            <person name="Drula E."/>
            <person name="Chaduli D."/>
            <person name="Cazenave R."/>
            <person name="Ahrendt S."/>
            <person name="Wang J."/>
            <person name="Lipzen A."/>
            <person name="Daum C."/>
            <person name="Barry K."/>
            <person name="Grigoriev I.V."/>
            <person name="Favel A."/>
            <person name="Rosso M.N."/>
            <person name="Martin F."/>
        </authorList>
    </citation>
    <scope>NUCLEOTIDE SEQUENCE [LARGE SCALE GENOMIC DNA]</scope>
    <source>
        <strain evidence="2 3">CIRM-BRFM 2984</strain>
    </source>
</reference>
<feature type="compositionally biased region" description="Low complexity" evidence="1">
    <location>
        <begin position="63"/>
        <end position="76"/>
    </location>
</feature>
<feature type="region of interest" description="Disordered" evidence="1">
    <location>
        <begin position="1"/>
        <end position="96"/>
    </location>
</feature>
<name>A0AAV9Z8Q3_9AGAR</name>
<keyword evidence="3" id="KW-1185">Reference proteome</keyword>
<dbReference type="AlphaFoldDB" id="A0AAV9Z8Q3"/>
<evidence type="ECO:0000313" key="3">
    <source>
        <dbReference type="Proteomes" id="UP001362999"/>
    </source>
</evidence>
<feature type="compositionally biased region" description="Polar residues" evidence="1">
    <location>
        <begin position="31"/>
        <end position="45"/>
    </location>
</feature>
<protein>
    <submittedName>
        <fullName evidence="2">Uncharacterized protein</fullName>
    </submittedName>
</protein>
<organism evidence="2 3">
    <name type="scientific">Favolaschia claudopus</name>
    <dbReference type="NCBI Taxonomy" id="2862362"/>
    <lineage>
        <taxon>Eukaryota</taxon>
        <taxon>Fungi</taxon>
        <taxon>Dikarya</taxon>
        <taxon>Basidiomycota</taxon>
        <taxon>Agaricomycotina</taxon>
        <taxon>Agaricomycetes</taxon>
        <taxon>Agaricomycetidae</taxon>
        <taxon>Agaricales</taxon>
        <taxon>Marasmiineae</taxon>
        <taxon>Mycenaceae</taxon>
        <taxon>Favolaschia</taxon>
    </lineage>
</organism>
<comment type="caution">
    <text evidence="2">The sequence shown here is derived from an EMBL/GenBank/DDBJ whole genome shotgun (WGS) entry which is preliminary data.</text>
</comment>
<evidence type="ECO:0000256" key="1">
    <source>
        <dbReference type="SAM" id="MobiDB-lite"/>
    </source>
</evidence>
<dbReference type="Proteomes" id="UP001362999">
    <property type="component" value="Unassembled WGS sequence"/>
</dbReference>